<evidence type="ECO:0000313" key="5">
    <source>
        <dbReference type="EMBL" id="NHN32359.1"/>
    </source>
</evidence>
<comment type="subcellular location">
    <subcellularLocation>
        <location evidence="1">Cell envelope</location>
    </subcellularLocation>
</comment>
<dbReference type="EMBL" id="JAAOIW010000008">
    <property type="protein sequence ID" value="NHN32359.1"/>
    <property type="molecule type" value="Genomic_DNA"/>
</dbReference>
<comment type="caution">
    <text evidence="5">The sequence shown here is derived from an EMBL/GenBank/DDBJ whole genome shotgun (WGS) entry which is preliminary data.</text>
</comment>
<keyword evidence="3" id="KW-0732">Signal</keyword>
<dbReference type="Gene3D" id="3.40.50.2300">
    <property type="match status" value="2"/>
</dbReference>
<evidence type="ECO:0000256" key="3">
    <source>
        <dbReference type="ARBA" id="ARBA00022729"/>
    </source>
</evidence>
<evidence type="ECO:0000313" key="6">
    <source>
        <dbReference type="Proteomes" id="UP001165962"/>
    </source>
</evidence>
<dbReference type="CDD" id="cd20006">
    <property type="entry name" value="PBP1_ABC_sugar_binding-like"/>
    <property type="match status" value="1"/>
</dbReference>
<dbReference type="Pfam" id="PF13407">
    <property type="entry name" value="Peripla_BP_4"/>
    <property type="match status" value="1"/>
</dbReference>
<reference evidence="5" key="1">
    <citation type="submission" date="2020-03" db="EMBL/GenBank/DDBJ databases">
        <title>Draft sequencing of Paenibacilllus sp. S3N08.</title>
        <authorList>
            <person name="Kim D.-U."/>
        </authorList>
    </citation>
    <scope>NUCLEOTIDE SEQUENCE</scope>
    <source>
        <strain evidence="5">S3N08</strain>
    </source>
</reference>
<sequence length="329" mass="35857">MKLSLKGLFPILLAIIAVCAVLTIIKVNLEKPGNSQPHFLVMMKSMDPQIEFWKTFEAGIEAARKEFDVRIDMQGTENEFDVGGQIRKLEEALKSKPDAVILVAADYEALVPWAEKIRKQGIPLVIIDSGINSKVANSFIATDNIAAGRKMGDVLSKLVDPSKHIAIVSHVQGSSTAIQREQGARSGLSENFKNSVVGTYFSNGSQERAYEITKKLLSERGDIGGIAGLNEISTLGAAQAIKELGLKGQVKLVGFDSSKNEIKWIEEGVIQAVIIQKPFNMGYLGIKTAIEALRGNKVEPIIDTGSEIINIANMYTSENQKLLFPFSNP</sequence>
<dbReference type="PANTHER" id="PTHR46847">
    <property type="entry name" value="D-ALLOSE-BINDING PERIPLASMIC PROTEIN-RELATED"/>
    <property type="match status" value="1"/>
</dbReference>
<evidence type="ECO:0000259" key="4">
    <source>
        <dbReference type="Pfam" id="PF13407"/>
    </source>
</evidence>
<dbReference type="Proteomes" id="UP001165962">
    <property type="component" value="Unassembled WGS sequence"/>
</dbReference>
<keyword evidence="6" id="KW-1185">Reference proteome</keyword>
<feature type="domain" description="Periplasmic binding protein" evidence="4">
    <location>
        <begin position="49"/>
        <end position="297"/>
    </location>
</feature>
<dbReference type="SUPFAM" id="SSF53822">
    <property type="entry name" value="Periplasmic binding protein-like I"/>
    <property type="match status" value="1"/>
</dbReference>
<comment type="similarity">
    <text evidence="2">Belongs to the bacterial solute-binding protein 2 family.</text>
</comment>
<evidence type="ECO:0000256" key="2">
    <source>
        <dbReference type="ARBA" id="ARBA00007639"/>
    </source>
</evidence>
<name>A0ABX0JAW3_9BACL</name>
<protein>
    <submittedName>
        <fullName evidence="5">ABC transporter substrate-binding protein</fullName>
    </submittedName>
</protein>
<gene>
    <name evidence="5" type="ORF">G9U52_21185</name>
</gene>
<dbReference type="PANTHER" id="PTHR46847:SF1">
    <property type="entry name" value="D-ALLOSE-BINDING PERIPLASMIC PROTEIN-RELATED"/>
    <property type="match status" value="1"/>
</dbReference>
<dbReference type="InterPro" id="IPR025997">
    <property type="entry name" value="SBP_2_dom"/>
</dbReference>
<organism evidence="5 6">
    <name type="scientific">Paenibacillus agricola</name>
    <dbReference type="NCBI Taxonomy" id="2716264"/>
    <lineage>
        <taxon>Bacteria</taxon>
        <taxon>Bacillati</taxon>
        <taxon>Bacillota</taxon>
        <taxon>Bacilli</taxon>
        <taxon>Bacillales</taxon>
        <taxon>Paenibacillaceae</taxon>
        <taxon>Paenibacillus</taxon>
    </lineage>
</organism>
<evidence type="ECO:0000256" key="1">
    <source>
        <dbReference type="ARBA" id="ARBA00004196"/>
    </source>
</evidence>
<accession>A0ABX0JAW3</accession>
<proteinExistence type="inferred from homology"/>
<dbReference type="InterPro" id="IPR028082">
    <property type="entry name" value="Peripla_BP_I"/>
</dbReference>